<reference evidence="12 13" key="1">
    <citation type="submission" date="2023-12" db="EMBL/GenBank/DDBJ databases">
        <title>Genome sequencing and assembly of bacterial species from a model synthetic community.</title>
        <authorList>
            <person name="Hogle S.L."/>
        </authorList>
    </citation>
    <scope>NUCLEOTIDE SEQUENCE [LARGE SCALE GENOMIC DNA]</scope>
    <source>
        <strain evidence="12 13">HAMBI 2494</strain>
    </source>
</reference>
<dbReference type="EC" id="1.3.1.34" evidence="12"/>
<dbReference type="PANTHER" id="PTHR42917:SF2">
    <property type="entry name" value="2,4-DIENOYL-COA REDUCTASE [(2E)-ENOYL-COA-PRODUCING]"/>
    <property type="match status" value="1"/>
</dbReference>
<dbReference type="InterPro" id="IPR013785">
    <property type="entry name" value="Aldolase_TIM"/>
</dbReference>
<comment type="cofactor">
    <cofactor evidence="1">
        <name>FMN</name>
        <dbReference type="ChEBI" id="CHEBI:58210"/>
    </cofactor>
</comment>
<comment type="similarity">
    <text evidence="3">In the N-terminal section; belongs to the NADH:flavin oxidoreductase/NADH oxidase family.</text>
</comment>
<protein>
    <submittedName>
        <fullName evidence="12">NADPH-dependent 2,4-dienoyl-CoA reductase</fullName>
        <ecNumber evidence="12">1.3.1.34</ecNumber>
    </submittedName>
</protein>
<keyword evidence="13" id="KW-1185">Reference proteome</keyword>
<accession>A0ABZ0WJ72</accession>
<evidence type="ECO:0000313" key="12">
    <source>
        <dbReference type="EMBL" id="WQD77405.1"/>
    </source>
</evidence>
<evidence type="ECO:0000256" key="1">
    <source>
        <dbReference type="ARBA" id="ARBA00001917"/>
    </source>
</evidence>
<keyword evidence="7 12" id="KW-0560">Oxidoreductase</keyword>
<keyword evidence="8" id="KW-0408">Iron</keyword>
<evidence type="ECO:0000256" key="3">
    <source>
        <dbReference type="ARBA" id="ARBA00011048"/>
    </source>
</evidence>
<evidence type="ECO:0000256" key="7">
    <source>
        <dbReference type="ARBA" id="ARBA00023002"/>
    </source>
</evidence>
<dbReference type="SUPFAM" id="SSF51971">
    <property type="entry name" value="Nucleotide-binding domain"/>
    <property type="match status" value="1"/>
</dbReference>
<dbReference type="SUPFAM" id="SSF51905">
    <property type="entry name" value="FAD/NAD(P)-binding domain"/>
    <property type="match status" value="1"/>
</dbReference>
<evidence type="ECO:0000256" key="4">
    <source>
        <dbReference type="ARBA" id="ARBA00022630"/>
    </source>
</evidence>
<dbReference type="RefSeq" id="WP_114814273.1">
    <property type="nucleotide sequence ID" value="NZ_CP139965.1"/>
</dbReference>
<dbReference type="InterPro" id="IPR036188">
    <property type="entry name" value="FAD/NAD-bd_sf"/>
</dbReference>
<dbReference type="Pfam" id="PF07992">
    <property type="entry name" value="Pyr_redox_2"/>
    <property type="match status" value="1"/>
</dbReference>
<dbReference type="PANTHER" id="PTHR42917">
    <property type="entry name" value="2,4-DIENOYL-COA REDUCTASE"/>
    <property type="match status" value="1"/>
</dbReference>
<keyword evidence="6" id="KW-0479">Metal-binding</keyword>
<feature type="domain" description="FAD/NAD(P)-binding" evidence="11">
    <location>
        <begin position="381"/>
        <end position="644"/>
    </location>
</feature>
<dbReference type="GO" id="GO:0008670">
    <property type="term" value="F:2,4-dienoyl-CoA reductase (NADPH) activity"/>
    <property type="evidence" value="ECO:0007669"/>
    <property type="project" value="UniProtKB-EC"/>
</dbReference>
<dbReference type="SUPFAM" id="SSF51395">
    <property type="entry name" value="FMN-linked oxidoreductases"/>
    <property type="match status" value="1"/>
</dbReference>
<dbReference type="EMBL" id="CP139965">
    <property type="protein sequence ID" value="WQD77405.1"/>
    <property type="molecule type" value="Genomic_DNA"/>
</dbReference>
<proteinExistence type="inferred from homology"/>
<keyword evidence="5" id="KW-0288">FMN</keyword>
<dbReference type="Proteomes" id="UP001325479">
    <property type="component" value="Chromosome"/>
</dbReference>
<evidence type="ECO:0000259" key="11">
    <source>
        <dbReference type="Pfam" id="PF07992"/>
    </source>
</evidence>
<evidence type="ECO:0000256" key="5">
    <source>
        <dbReference type="ARBA" id="ARBA00022643"/>
    </source>
</evidence>
<dbReference type="InterPro" id="IPR051793">
    <property type="entry name" value="NADH:flavin_oxidoreductase"/>
</dbReference>
<evidence type="ECO:0000259" key="10">
    <source>
        <dbReference type="Pfam" id="PF00724"/>
    </source>
</evidence>
<comment type="cofactor">
    <cofactor evidence="2">
        <name>[4Fe-4S] cluster</name>
        <dbReference type="ChEBI" id="CHEBI:49883"/>
    </cofactor>
</comment>
<dbReference type="CDD" id="cd02930">
    <property type="entry name" value="DCR_FMN"/>
    <property type="match status" value="1"/>
</dbReference>
<keyword evidence="9" id="KW-0411">Iron-sulfur</keyword>
<keyword evidence="4" id="KW-0285">Flavoprotein</keyword>
<dbReference type="Gene3D" id="3.50.50.60">
    <property type="entry name" value="FAD/NAD(P)-binding domain"/>
    <property type="match status" value="1"/>
</dbReference>
<dbReference type="InterPro" id="IPR001155">
    <property type="entry name" value="OxRdtase_FMN_N"/>
</dbReference>
<evidence type="ECO:0000256" key="6">
    <source>
        <dbReference type="ARBA" id="ARBA00022723"/>
    </source>
</evidence>
<organism evidence="12 13">
    <name type="scientific">Paraburkholderia kururiensis</name>
    <dbReference type="NCBI Taxonomy" id="984307"/>
    <lineage>
        <taxon>Bacteria</taxon>
        <taxon>Pseudomonadati</taxon>
        <taxon>Pseudomonadota</taxon>
        <taxon>Betaproteobacteria</taxon>
        <taxon>Burkholderiales</taxon>
        <taxon>Burkholderiaceae</taxon>
        <taxon>Paraburkholderia</taxon>
    </lineage>
</organism>
<dbReference type="Gene3D" id="3.40.50.720">
    <property type="entry name" value="NAD(P)-binding Rossmann-like Domain"/>
    <property type="match status" value="1"/>
</dbReference>
<dbReference type="Pfam" id="PF00724">
    <property type="entry name" value="Oxidored_FMN"/>
    <property type="match status" value="1"/>
</dbReference>
<feature type="domain" description="NADH:flavin oxidoreductase/NADH oxidase N-terminal" evidence="10">
    <location>
        <begin position="12"/>
        <end position="332"/>
    </location>
</feature>
<dbReference type="InterPro" id="IPR023753">
    <property type="entry name" value="FAD/NAD-binding_dom"/>
</dbReference>
<evidence type="ECO:0000256" key="2">
    <source>
        <dbReference type="ARBA" id="ARBA00001966"/>
    </source>
</evidence>
<dbReference type="Gene3D" id="3.20.20.70">
    <property type="entry name" value="Aldolase class I"/>
    <property type="match status" value="1"/>
</dbReference>
<gene>
    <name evidence="12" type="ORF">U0042_25685</name>
</gene>
<dbReference type="PRINTS" id="PR00368">
    <property type="entry name" value="FADPNR"/>
</dbReference>
<sequence length="688" mass="74164">MPSPYPHLLSELDLGFTTLRNRVVMGSMHTGMEDRFWHYPKLAAYFRERARGGVGLIVTGGISPNREGWLLPFGGTLNSALDLHNHRQLTRAVHEEGGKIALQILHAGRYGYQPLVVSASAVKSPISPFKPRALSVAGIARTVRAYARCARLAQRAGYDGVEIMGSEGYLLNQFLCPRTNRRTDHYGGSIENRMRLACEIVAAVRAACGPRFIVMYRLSVLDLVDGGNTWDETVQVAKALEAAGVTLFNTGIGWHEARVPTIVTSVPRAAFAPLAARLKAAVDVPVVVSNRINTPELAEQLIADGMGDLVSLARPLLADPEFVAKAAANRAAEINTCIACNQACLDHTFRNERATCLVNPRAGRETELVYRPLAPGERKRAVAVVGAGPAGLSAATVAALRGHRVTLFEAQPMIGGQFNLAMRIPGKEEFRETIRYFESQLALHGVEVRLGTRVDAPTLAAAGFDDVIVATGIVPRRPQIPGIDAPNVLSYLDVLNGAPVGRRAALIGAGGIGFDVAAFLLHRADEPLPQPRDDWFEEWGVDAEVRERGGLKPPRPADPPRELWLLQRKTGKPGAGLGKTSGWVHRAVLARNGVQMLGGVAYLEIGAQGLKIARGGEEQWLEVDTVVICAGQEPLRELYPAAQGHQGNQRAPVAEGRTRYHLIGGAALAAELDAKRAIREGAELAARL</sequence>
<evidence type="ECO:0000313" key="13">
    <source>
        <dbReference type="Proteomes" id="UP001325479"/>
    </source>
</evidence>
<evidence type="ECO:0000256" key="8">
    <source>
        <dbReference type="ARBA" id="ARBA00023004"/>
    </source>
</evidence>
<name>A0ABZ0WJ72_9BURK</name>
<evidence type="ECO:0000256" key="9">
    <source>
        <dbReference type="ARBA" id="ARBA00023014"/>
    </source>
</evidence>